<keyword evidence="3 5" id="KW-1133">Transmembrane helix</keyword>
<feature type="transmembrane region" description="Helical" evidence="5">
    <location>
        <begin position="843"/>
        <end position="866"/>
    </location>
</feature>
<keyword evidence="2 5" id="KW-0812">Transmembrane</keyword>
<feature type="transmembrane region" description="Helical" evidence="5">
    <location>
        <begin position="760"/>
        <end position="782"/>
    </location>
</feature>
<evidence type="ECO:0000256" key="4">
    <source>
        <dbReference type="ARBA" id="ARBA00023136"/>
    </source>
</evidence>
<proteinExistence type="predicted"/>
<dbReference type="RefSeq" id="WP_241993913.1">
    <property type="nucleotide sequence ID" value="NZ_JABUHM010000004.1"/>
</dbReference>
<dbReference type="Gene3D" id="3.40.1710.10">
    <property type="entry name" value="abc type-2 transporter like domain"/>
    <property type="match status" value="1"/>
</dbReference>
<organism evidence="7 8">
    <name type="scientific">Mesobacillus foraminis</name>
    <dbReference type="NCBI Taxonomy" id="279826"/>
    <lineage>
        <taxon>Bacteria</taxon>
        <taxon>Bacillati</taxon>
        <taxon>Bacillota</taxon>
        <taxon>Bacilli</taxon>
        <taxon>Bacillales</taxon>
        <taxon>Bacillaceae</taxon>
        <taxon>Mesobacillus</taxon>
    </lineage>
</organism>
<feature type="transmembrane region" description="Helical" evidence="5">
    <location>
        <begin position="729"/>
        <end position="748"/>
    </location>
</feature>
<dbReference type="PANTHER" id="PTHR43077">
    <property type="entry name" value="TRANSPORT PERMEASE YVFS-RELATED"/>
    <property type="match status" value="1"/>
</dbReference>
<evidence type="ECO:0000313" key="8">
    <source>
        <dbReference type="Proteomes" id="UP000295689"/>
    </source>
</evidence>
<feature type="transmembrane region" description="Helical" evidence="5">
    <location>
        <begin position="15"/>
        <end position="38"/>
    </location>
</feature>
<dbReference type="InterPro" id="IPR023908">
    <property type="entry name" value="xxxLxxG_rpt"/>
</dbReference>
<dbReference type="AlphaFoldDB" id="A0A4R2BEI7"/>
<dbReference type="PANTHER" id="PTHR43077:SF5">
    <property type="entry name" value="PHAGE INFECTION PROTEIN"/>
    <property type="match status" value="1"/>
</dbReference>
<sequence>MFKYDWKSLLKNKKLMGTIIVMMFIPILYSGIFLSSFWDPFGRTSHLAVAVVNKDVPAEIEGKKMSIGDDLVEELKDNKDFDWHFVTEKQAEQGFSDNDYYMVVTIPKDFSANAGTALDKNPKKMDLTYKINPGRNYFIESIGKNAASNINESISKKITENYVEVMFDNISELGEGFAEAADGTGKLEDGVGQVKEANEEITKNLEKLASSTLTFKDGAQQLEVGLGQYFEGVDKLNDGAVKLEDGIAQYTDGATQLESGAQALNKGTEEYANGVNKVNEGAAQLADGASKLNEKSSGLTQGTQSLVDGSKSLSSNLVKAQEEGSAPLSEGLQTLKKESAKLTDEQQGVPALAEGQNSLNSGLKSIASGNASLKNGLVAMQDSLPQTGTISQLNEGLAGIQKLSEGIQQALAAGDTEKATALSQQLAELTKTVTPGATQALNGYSAISNGLTNQLIPGAENLNAGIQDAVQGSGNLVAGTNRLNSSIPELVEGINSAANGAQSLDGALGQLSDGSKSLVQGSEALDKGASEYTKGVDSIHSGVGDLVSGTGQLAEKSGELTSGANELASGASALAGNSKPLIDGSSQLASGISQLAENAPALSEGSSKLASGADQIKDGSEKLAEGSNNLGDGLNKVADGTEELGSKLSDGANEVQEVEADDSNYSMMADPTNLNLVKTSDVPNYAHALAPNFLSIALYIGALAFNIIIPLGIAAIPPKSGREWWFSKFSLASVQAIMGALIMDAIMIKGLELQVDHIGLFVFISIMASLTYMSMIMMLNVALGNPGRFVAMIGLVLQLASSGAMFPRELTAPFFEAINPYVPMTYVIFGFREAMSSAEGMPIFWESIAILAGLILVFNIVLLFVFKKKNDKGKDILVNSEEAVA</sequence>
<dbReference type="GO" id="GO:0016020">
    <property type="term" value="C:membrane"/>
    <property type="evidence" value="ECO:0007669"/>
    <property type="project" value="UniProtKB-SubCell"/>
</dbReference>
<feature type="domain" description="ABC-2 type transporter transmembrane" evidence="6">
    <location>
        <begin position="17"/>
        <end position="161"/>
    </location>
</feature>
<comment type="caution">
    <text evidence="7">The sequence shown here is derived from an EMBL/GenBank/DDBJ whole genome shotgun (WGS) entry which is preliminary data.</text>
</comment>
<dbReference type="InterPro" id="IPR013525">
    <property type="entry name" value="ABC2_TM"/>
</dbReference>
<dbReference type="InterPro" id="IPR017501">
    <property type="entry name" value="Phage_infect_YhgE_C"/>
</dbReference>
<comment type="subcellular location">
    <subcellularLocation>
        <location evidence="1">Membrane</location>
        <topology evidence="1">Multi-pass membrane protein</topology>
    </subcellularLocation>
</comment>
<evidence type="ECO:0000259" key="6">
    <source>
        <dbReference type="Pfam" id="PF12698"/>
    </source>
</evidence>
<gene>
    <name evidence="7" type="ORF">EV146_106360</name>
</gene>
<protein>
    <submittedName>
        <fullName evidence="7">Putative membrane protein</fullName>
    </submittedName>
</protein>
<dbReference type="NCBIfam" id="TIGR03057">
    <property type="entry name" value="xxxLxxG_by_4"/>
    <property type="match status" value="8"/>
</dbReference>
<dbReference type="InterPro" id="IPR051328">
    <property type="entry name" value="T7SS_ABC-Transporter"/>
</dbReference>
<dbReference type="Pfam" id="PF12698">
    <property type="entry name" value="ABC2_membrane_3"/>
    <property type="match status" value="1"/>
</dbReference>
<accession>A0A4R2BEI7</accession>
<evidence type="ECO:0000256" key="1">
    <source>
        <dbReference type="ARBA" id="ARBA00004141"/>
    </source>
</evidence>
<dbReference type="SUPFAM" id="SSF58104">
    <property type="entry name" value="Methyl-accepting chemotaxis protein (MCP) signaling domain"/>
    <property type="match status" value="2"/>
</dbReference>
<dbReference type="InterPro" id="IPR017500">
    <property type="entry name" value="Phage_infect_YhgE_N"/>
</dbReference>
<name>A0A4R2BEI7_9BACI</name>
<evidence type="ECO:0000313" key="7">
    <source>
        <dbReference type="EMBL" id="TCN25156.1"/>
    </source>
</evidence>
<reference evidence="7 8" key="1">
    <citation type="journal article" date="2015" name="Stand. Genomic Sci.">
        <title>Genomic Encyclopedia of Bacterial and Archaeal Type Strains, Phase III: the genomes of soil and plant-associated and newly described type strains.</title>
        <authorList>
            <person name="Whitman W.B."/>
            <person name="Woyke T."/>
            <person name="Klenk H.P."/>
            <person name="Zhou Y."/>
            <person name="Lilburn T.G."/>
            <person name="Beck B.J."/>
            <person name="De Vos P."/>
            <person name="Vandamme P."/>
            <person name="Eisen J.A."/>
            <person name="Garrity G."/>
            <person name="Hugenholtz P."/>
            <person name="Kyrpides N.C."/>
        </authorList>
    </citation>
    <scope>NUCLEOTIDE SEQUENCE [LARGE SCALE GENOMIC DNA]</scope>
    <source>
        <strain evidence="7 8">CV53</strain>
    </source>
</reference>
<feature type="transmembrane region" description="Helical" evidence="5">
    <location>
        <begin position="696"/>
        <end position="717"/>
    </location>
</feature>
<dbReference type="Proteomes" id="UP000295689">
    <property type="component" value="Unassembled WGS sequence"/>
</dbReference>
<keyword evidence="8" id="KW-1185">Reference proteome</keyword>
<evidence type="ECO:0000256" key="2">
    <source>
        <dbReference type="ARBA" id="ARBA00022692"/>
    </source>
</evidence>
<dbReference type="NCBIfam" id="TIGR03062">
    <property type="entry name" value="pip_yhgE_Cterm"/>
    <property type="match status" value="1"/>
</dbReference>
<evidence type="ECO:0000256" key="3">
    <source>
        <dbReference type="ARBA" id="ARBA00022989"/>
    </source>
</evidence>
<dbReference type="Gene3D" id="1.10.287.950">
    <property type="entry name" value="Methyl-accepting chemotaxis protein"/>
    <property type="match status" value="2"/>
</dbReference>
<dbReference type="NCBIfam" id="TIGR03061">
    <property type="entry name" value="pip_yhgE_Nterm"/>
    <property type="match status" value="1"/>
</dbReference>
<dbReference type="GO" id="GO:0140359">
    <property type="term" value="F:ABC-type transporter activity"/>
    <property type="evidence" value="ECO:0007669"/>
    <property type="project" value="InterPro"/>
</dbReference>
<dbReference type="EMBL" id="SLVV01000006">
    <property type="protein sequence ID" value="TCN25156.1"/>
    <property type="molecule type" value="Genomic_DNA"/>
</dbReference>
<evidence type="ECO:0000256" key="5">
    <source>
        <dbReference type="SAM" id="Phobius"/>
    </source>
</evidence>
<keyword evidence="4 5" id="KW-0472">Membrane</keyword>